<sequence>MSDTDSWNGTKDRQGRHRKQTPFQGIQEKARLLEQGMHKDKQTFQFLYKTSLRHLPAATLREDHGFVIQGLDLKTGEPAMHGNRFIEPIHPAEIRGWVNKYCFWGIGETRAQLGPLGYSAYPKSTRPFYDAETLKREISMMLDQGLFRIGNIREKESLWRRARIELDGLQREYRPNCHWAVRDIFQQARSSQLEDPFEPNLTQNEHHPHVQCIVLDNEPLADNNYVSVAELTTILKVAGDVARIPQFKNVDTIPVTVFSFSNRKVRIVQGCVNFRTRKHDIRCSDIMDFTYSFCRTEESVFNVCTLLGWMVGRPVGDVVQPQSCPA</sequence>
<keyword evidence="2" id="KW-1185">Reference proteome</keyword>
<dbReference type="EMBL" id="JANAKD010001814">
    <property type="protein sequence ID" value="KAJ3476322.1"/>
    <property type="molecule type" value="Genomic_DNA"/>
</dbReference>
<dbReference type="Proteomes" id="UP001148737">
    <property type="component" value="Unassembled WGS sequence"/>
</dbReference>
<comment type="caution">
    <text evidence="1">The sequence shown here is derived from an EMBL/GenBank/DDBJ whole genome shotgun (WGS) entry which is preliminary data.</text>
</comment>
<gene>
    <name evidence="1" type="ORF">NLG97_g9167</name>
</gene>
<protein>
    <submittedName>
        <fullName evidence="1">Uncharacterized protein</fullName>
    </submittedName>
</protein>
<proteinExistence type="predicted"/>
<reference evidence="1" key="1">
    <citation type="submission" date="2022-07" db="EMBL/GenBank/DDBJ databases">
        <title>Genome Sequence of Lecanicillium saksenae.</title>
        <authorList>
            <person name="Buettner E."/>
        </authorList>
    </citation>
    <scope>NUCLEOTIDE SEQUENCE</scope>
    <source>
        <strain evidence="1">VT-O1</strain>
    </source>
</reference>
<evidence type="ECO:0000313" key="2">
    <source>
        <dbReference type="Proteomes" id="UP001148737"/>
    </source>
</evidence>
<name>A0ACC1QJS7_9HYPO</name>
<organism evidence="1 2">
    <name type="scientific">Lecanicillium saksenae</name>
    <dbReference type="NCBI Taxonomy" id="468837"/>
    <lineage>
        <taxon>Eukaryota</taxon>
        <taxon>Fungi</taxon>
        <taxon>Dikarya</taxon>
        <taxon>Ascomycota</taxon>
        <taxon>Pezizomycotina</taxon>
        <taxon>Sordariomycetes</taxon>
        <taxon>Hypocreomycetidae</taxon>
        <taxon>Hypocreales</taxon>
        <taxon>Cordycipitaceae</taxon>
        <taxon>Lecanicillium</taxon>
    </lineage>
</organism>
<evidence type="ECO:0000313" key="1">
    <source>
        <dbReference type="EMBL" id="KAJ3476322.1"/>
    </source>
</evidence>
<accession>A0ACC1QJS7</accession>